<name>A0A9W7D313_9STRA</name>
<sequence>MDEVVAGVVPATHTGPSGIHDVVTRRQVFPPKMASPSRCFIVGVPATTRAYRNGKHIQDGCGGVKALMLYEGLGEQDLDDLGTLFAHDGEESRFIHDLILGPHSAGSPPLVTLEAELNSLFVRREMTLLLRQFPPKRLAERIFYTVACLRRLLIRYQEMNAQVQQLGDDAVNRTLLLLDANTQLRHDAPCLNDFGEQEAARVEREAAPERATLEEDIRLLTDDHLKETQALIQRAVDLEAERNQARRNIQTLEAADQESSFDADKLMAFLNDGSTELRGNWPRLRQLPKHFEEGTQPPSSWNTWLQIKAVD</sequence>
<keyword evidence="1" id="KW-0175">Coiled coil</keyword>
<dbReference type="EMBL" id="BSXT01002426">
    <property type="protein sequence ID" value="GMF48907.1"/>
    <property type="molecule type" value="Genomic_DNA"/>
</dbReference>
<evidence type="ECO:0000313" key="3">
    <source>
        <dbReference type="Proteomes" id="UP001165121"/>
    </source>
</evidence>
<proteinExistence type="predicted"/>
<comment type="caution">
    <text evidence="2">The sequence shown here is derived from an EMBL/GenBank/DDBJ whole genome shotgun (WGS) entry which is preliminary data.</text>
</comment>
<protein>
    <submittedName>
        <fullName evidence="2">Unnamed protein product</fullName>
    </submittedName>
</protein>
<keyword evidence="3" id="KW-1185">Reference proteome</keyword>
<evidence type="ECO:0000256" key="1">
    <source>
        <dbReference type="SAM" id="Coils"/>
    </source>
</evidence>
<gene>
    <name evidence="2" type="ORF">Pfra01_001910900</name>
</gene>
<accession>A0A9W7D313</accession>
<organism evidence="2 3">
    <name type="scientific">Phytophthora fragariaefolia</name>
    <dbReference type="NCBI Taxonomy" id="1490495"/>
    <lineage>
        <taxon>Eukaryota</taxon>
        <taxon>Sar</taxon>
        <taxon>Stramenopiles</taxon>
        <taxon>Oomycota</taxon>
        <taxon>Peronosporomycetes</taxon>
        <taxon>Peronosporales</taxon>
        <taxon>Peronosporaceae</taxon>
        <taxon>Phytophthora</taxon>
    </lineage>
</organism>
<dbReference type="AlphaFoldDB" id="A0A9W7D313"/>
<evidence type="ECO:0000313" key="2">
    <source>
        <dbReference type="EMBL" id="GMF48907.1"/>
    </source>
</evidence>
<reference evidence="2" key="1">
    <citation type="submission" date="2023-04" db="EMBL/GenBank/DDBJ databases">
        <title>Phytophthora fragariaefolia NBRC 109709.</title>
        <authorList>
            <person name="Ichikawa N."/>
            <person name="Sato H."/>
            <person name="Tonouchi N."/>
        </authorList>
    </citation>
    <scope>NUCLEOTIDE SEQUENCE</scope>
    <source>
        <strain evidence="2">NBRC 109709</strain>
    </source>
</reference>
<feature type="coiled-coil region" evidence="1">
    <location>
        <begin position="228"/>
        <end position="258"/>
    </location>
</feature>
<dbReference type="OrthoDB" id="123301at2759"/>
<dbReference type="Proteomes" id="UP001165121">
    <property type="component" value="Unassembled WGS sequence"/>
</dbReference>